<evidence type="ECO:0000313" key="3">
    <source>
        <dbReference type="EMBL" id="MFD2661821.1"/>
    </source>
</evidence>
<organism evidence="3 4">
    <name type="scientific">Paenibacillus thailandensis</name>
    <dbReference type="NCBI Taxonomy" id="393250"/>
    <lineage>
        <taxon>Bacteria</taxon>
        <taxon>Bacillati</taxon>
        <taxon>Bacillota</taxon>
        <taxon>Bacilli</taxon>
        <taxon>Bacillales</taxon>
        <taxon>Paenibacillaceae</taxon>
        <taxon>Paenibacillus</taxon>
    </lineage>
</organism>
<dbReference type="InterPro" id="IPR014973">
    <property type="entry name" value="DUF1835"/>
</dbReference>
<keyword evidence="4" id="KW-1185">Reference proteome</keyword>
<proteinExistence type="predicted"/>
<protein>
    <submittedName>
        <fullName evidence="3">DUF1835 domain-containing protein</fullName>
    </submittedName>
</protein>
<accession>A0ABW5QZA7</accession>
<dbReference type="RefSeq" id="WP_379275151.1">
    <property type="nucleotide sequence ID" value="NZ_JBHUGT010000042.1"/>
</dbReference>
<dbReference type="InterPro" id="IPR022123">
    <property type="entry name" value="DUF3658"/>
</dbReference>
<feature type="domain" description="DUF3658" evidence="2">
    <location>
        <begin position="240"/>
        <end position="347"/>
    </location>
</feature>
<gene>
    <name evidence="3" type="ORF">ACFSW5_16320</name>
</gene>
<name>A0ABW5QZA7_9BACL</name>
<sequence>MGTIRMQDRAKLWQAVDNLTERETKQLLSYMMGQINEAVSNRDKKDEVWSRLIGIHDRLLLPNEKVNWEPDAAAETVHIAFGDSFAGSLKFVIKRLNLAETNKVVVFRDLFSVGPLWMLHEEAGQSNRRQWFRDNINGGGNDDEDEEADCGRKLAELFARIPSQAAIVIWSAANAHEQAGLRYAVYLLKDHSNAVFVFDPANSVQNRFNTPDRFIEYLHSGEIPPDKLQAVFGEWMQTVPLPPETRRSFTEEWLSLASRQDVLRIWDGERIRNVEEHYFDGYLLETIDQLHASKGTDEFIKAARVIGQAIGCCDQYVGDGYFEFRLRELIYKGRLEIKGVPRAMRSYSVRRYRNQ</sequence>
<evidence type="ECO:0000259" key="2">
    <source>
        <dbReference type="Pfam" id="PF12395"/>
    </source>
</evidence>
<reference evidence="4" key="1">
    <citation type="journal article" date="2019" name="Int. J. Syst. Evol. Microbiol.">
        <title>The Global Catalogue of Microorganisms (GCM) 10K type strain sequencing project: providing services to taxonomists for standard genome sequencing and annotation.</title>
        <authorList>
            <consortium name="The Broad Institute Genomics Platform"/>
            <consortium name="The Broad Institute Genome Sequencing Center for Infectious Disease"/>
            <person name="Wu L."/>
            <person name="Ma J."/>
        </authorList>
    </citation>
    <scope>NUCLEOTIDE SEQUENCE [LARGE SCALE GENOMIC DNA]</scope>
    <source>
        <strain evidence="4">TISTR 1827</strain>
    </source>
</reference>
<dbReference type="EMBL" id="JBHUMY010000016">
    <property type="protein sequence ID" value="MFD2661821.1"/>
    <property type="molecule type" value="Genomic_DNA"/>
</dbReference>
<dbReference type="Proteomes" id="UP001597493">
    <property type="component" value="Unassembled WGS sequence"/>
</dbReference>
<dbReference type="Pfam" id="PF12395">
    <property type="entry name" value="DUF3658"/>
    <property type="match status" value="1"/>
</dbReference>
<dbReference type="Pfam" id="PF08874">
    <property type="entry name" value="DUF1835"/>
    <property type="match status" value="1"/>
</dbReference>
<evidence type="ECO:0000259" key="1">
    <source>
        <dbReference type="Pfam" id="PF08874"/>
    </source>
</evidence>
<evidence type="ECO:0000313" key="4">
    <source>
        <dbReference type="Proteomes" id="UP001597493"/>
    </source>
</evidence>
<feature type="domain" description="DUF1835" evidence="1">
    <location>
        <begin position="77"/>
        <end position="197"/>
    </location>
</feature>
<comment type="caution">
    <text evidence="3">The sequence shown here is derived from an EMBL/GenBank/DDBJ whole genome shotgun (WGS) entry which is preliminary data.</text>
</comment>